<dbReference type="GeneID" id="104784358"/>
<evidence type="ECO:0000313" key="5">
    <source>
        <dbReference type="RefSeq" id="XP_010507698.1"/>
    </source>
</evidence>
<evidence type="ECO:0000256" key="1">
    <source>
        <dbReference type="ARBA" id="ARBA00022741"/>
    </source>
</evidence>
<dbReference type="InterPro" id="IPR017998">
    <property type="entry name" value="Chaperone_TCP-1"/>
</dbReference>
<evidence type="ECO:0000256" key="3">
    <source>
        <dbReference type="ARBA" id="ARBA00023186"/>
    </source>
</evidence>
<dbReference type="Proteomes" id="UP000694864">
    <property type="component" value="Chromosome 4"/>
</dbReference>
<dbReference type="SUPFAM" id="SSF52029">
    <property type="entry name" value="GroEL apical domain-like"/>
    <property type="match status" value="1"/>
</dbReference>
<reference evidence="5" key="2">
    <citation type="submission" date="2025-08" db="UniProtKB">
        <authorList>
            <consortium name="RefSeq"/>
        </authorList>
    </citation>
    <scope>IDENTIFICATION</scope>
    <source>
        <tissue evidence="5">Leaf</tissue>
    </source>
</reference>
<evidence type="ECO:0000256" key="2">
    <source>
        <dbReference type="ARBA" id="ARBA00022840"/>
    </source>
</evidence>
<organism evidence="4 5">
    <name type="scientific">Camelina sativa</name>
    <name type="common">False flax</name>
    <name type="synonym">Myagrum sativum</name>
    <dbReference type="NCBI Taxonomy" id="90675"/>
    <lineage>
        <taxon>Eukaryota</taxon>
        <taxon>Viridiplantae</taxon>
        <taxon>Streptophyta</taxon>
        <taxon>Embryophyta</taxon>
        <taxon>Tracheophyta</taxon>
        <taxon>Spermatophyta</taxon>
        <taxon>Magnoliopsida</taxon>
        <taxon>eudicotyledons</taxon>
        <taxon>Gunneridae</taxon>
        <taxon>Pentapetalae</taxon>
        <taxon>rosids</taxon>
        <taxon>malvids</taxon>
        <taxon>Brassicales</taxon>
        <taxon>Brassicaceae</taxon>
        <taxon>Camelineae</taxon>
        <taxon>Camelina</taxon>
    </lineage>
</organism>
<protein>
    <submittedName>
        <fullName evidence="5">T-complex protein 1 subunit delta-like</fullName>
    </submittedName>
</protein>
<name>A0ABM0YXZ4_CAMSA</name>
<dbReference type="RefSeq" id="XP_010507698.1">
    <property type="nucleotide sequence ID" value="XM_010509396.1"/>
</dbReference>
<dbReference type="InterPro" id="IPR002423">
    <property type="entry name" value="Cpn60/GroEL/TCP-1"/>
</dbReference>
<keyword evidence="3" id="KW-0143">Chaperone</keyword>
<keyword evidence="4" id="KW-1185">Reference proteome</keyword>
<dbReference type="Gene3D" id="3.50.7.10">
    <property type="entry name" value="GroEL"/>
    <property type="match status" value="1"/>
</dbReference>
<dbReference type="Pfam" id="PF00118">
    <property type="entry name" value="Cpn60_TCP1"/>
    <property type="match status" value="1"/>
</dbReference>
<dbReference type="InterPro" id="IPR027409">
    <property type="entry name" value="GroEL-like_apical_dom_sf"/>
</dbReference>
<accession>A0ABM0YXZ4</accession>
<evidence type="ECO:0000313" key="4">
    <source>
        <dbReference type="Proteomes" id="UP000694864"/>
    </source>
</evidence>
<sequence length="149" mass="17101">MENVKIALIQFQMMMDTTWILKKEEEKKNHILGMIQKIKATGCNTILIPKTILVTDHLWLHYLAVAKIMVIKDVERDAIEYVTKTLNCLPISNIEHFTADKLGQAHLVEESSIGDGMVLKFTLLKDIRRTTHSLIIRSFDQLVLCTLLL</sequence>
<proteinExistence type="predicted"/>
<dbReference type="PANTHER" id="PTHR11353">
    <property type="entry name" value="CHAPERONIN"/>
    <property type="match status" value="1"/>
</dbReference>
<gene>
    <name evidence="5" type="primary">LOC104784358</name>
</gene>
<reference evidence="4" key="1">
    <citation type="journal article" date="2014" name="Nat. Commun.">
        <title>The emerging biofuel crop Camelina sativa retains a highly undifferentiated hexaploid genome structure.</title>
        <authorList>
            <person name="Kagale S."/>
            <person name="Koh C."/>
            <person name="Nixon J."/>
            <person name="Bollina V."/>
            <person name="Clarke W.E."/>
            <person name="Tuteja R."/>
            <person name="Spillane C."/>
            <person name="Robinson S.J."/>
            <person name="Links M.G."/>
            <person name="Clarke C."/>
            <person name="Higgins E.E."/>
            <person name="Huebert T."/>
            <person name="Sharpe A.G."/>
            <person name="Parkin I.A."/>
        </authorList>
    </citation>
    <scope>NUCLEOTIDE SEQUENCE [LARGE SCALE GENOMIC DNA]</scope>
    <source>
        <strain evidence="4">cv. DH55</strain>
    </source>
</reference>
<keyword evidence="2" id="KW-0067">ATP-binding</keyword>
<keyword evidence="1" id="KW-0547">Nucleotide-binding</keyword>